<dbReference type="Gene3D" id="3.40.50.2020">
    <property type="match status" value="1"/>
</dbReference>
<feature type="domain" description="Phosphoribosyltransferase" evidence="3">
    <location>
        <begin position="204"/>
        <end position="275"/>
    </location>
</feature>
<name>A0A448KG13_9ACTO</name>
<evidence type="ECO:0000313" key="5">
    <source>
        <dbReference type="Proteomes" id="UP000276899"/>
    </source>
</evidence>
<dbReference type="PANTHER" id="PTHR47505">
    <property type="entry name" value="DNA UTILIZATION PROTEIN YHGH"/>
    <property type="match status" value="1"/>
</dbReference>
<dbReference type="SUPFAM" id="SSF53271">
    <property type="entry name" value="PRTase-like"/>
    <property type="match status" value="1"/>
</dbReference>
<dbReference type="AlphaFoldDB" id="A0A448KG13"/>
<dbReference type="Proteomes" id="UP000276899">
    <property type="component" value="Chromosome"/>
</dbReference>
<sequence length="307" mass="31581">MSTARPRTTEPSQTPDHPGPSEPSALSGLIGLGEPSGFSAARPRPGAGPLGLVLPVVCAGCGRWDTAICPQCRAALGADPHPVDHAEAAGDLPVLAGATYAGAVRHLVLAWKSGAREDLDAIMSQAGQALGRAWASLHPPAAVPEPSGSTGALLVVPAPSGPLRRLRGRLVAARLADAVARAVAAQWSEQHPQARLVLSADILRRPLAGGAHQSGRSARGRRVNRARAPRVLADVRGLEALIVDDVVTTGATLGSCHEALRRQGASVLGALALAATPPAHGLRTTGARPRMAGRELASRREQRLGIR</sequence>
<dbReference type="PANTHER" id="PTHR47505:SF1">
    <property type="entry name" value="DNA UTILIZATION PROTEIN YHGH"/>
    <property type="match status" value="1"/>
</dbReference>
<feature type="compositionally biased region" description="Polar residues" evidence="2">
    <location>
        <begin position="1"/>
        <end position="15"/>
    </location>
</feature>
<organism evidence="4 5">
    <name type="scientific">Actinomyces slackii</name>
    <dbReference type="NCBI Taxonomy" id="52774"/>
    <lineage>
        <taxon>Bacteria</taxon>
        <taxon>Bacillati</taxon>
        <taxon>Actinomycetota</taxon>
        <taxon>Actinomycetes</taxon>
        <taxon>Actinomycetales</taxon>
        <taxon>Actinomycetaceae</taxon>
        <taxon>Actinomyces</taxon>
    </lineage>
</organism>
<dbReference type="RefSeq" id="WP_051281010.1">
    <property type="nucleotide sequence ID" value="NZ_CBCRWE010000118.1"/>
</dbReference>
<dbReference type="EMBL" id="LR134363">
    <property type="protein sequence ID" value="VEG75832.1"/>
    <property type="molecule type" value="Genomic_DNA"/>
</dbReference>
<dbReference type="STRING" id="1278298.GCA_000428685_00950"/>
<evidence type="ECO:0000256" key="1">
    <source>
        <dbReference type="ARBA" id="ARBA00008007"/>
    </source>
</evidence>
<dbReference type="CDD" id="cd06223">
    <property type="entry name" value="PRTases_typeI"/>
    <property type="match status" value="1"/>
</dbReference>
<feature type="region of interest" description="Disordered" evidence="2">
    <location>
        <begin position="280"/>
        <end position="307"/>
    </location>
</feature>
<gene>
    <name evidence="4" type="ORF">NCTC11923_02510</name>
</gene>
<dbReference type="InterPro" id="IPR000836">
    <property type="entry name" value="PRTase_dom"/>
</dbReference>
<feature type="region of interest" description="Disordered" evidence="2">
    <location>
        <begin position="1"/>
        <end position="32"/>
    </location>
</feature>
<keyword evidence="5" id="KW-1185">Reference proteome</keyword>
<comment type="similarity">
    <text evidence="1">Belongs to the ComF/GntX family.</text>
</comment>
<protein>
    <submittedName>
        <fullName evidence="4">DNA utilization protein GntX</fullName>
    </submittedName>
</protein>
<dbReference type="Pfam" id="PF00156">
    <property type="entry name" value="Pribosyltran"/>
    <property type="match status" value="1"/>
</dbReference>
<evidence type="ECO:0000256" key="2">
    <source>
        <dbReference type="SAM" id="MobiDB-lite"/>
    </source>
</evidence>
<evidence type="ECO:0000313" key="4">
    <source>
        <dbReference type="EMBL" id="VEG75832.1"/>
    </source>
</evidence>
<dbReference type="InterPro" id="IPR029057">
    <property type="entry name" value="PRTase-like"/>
</dbReference>
<dbReference type="InterPro" id="IPR051910">
    <property type="entry name" value="ComF/GntX_DNA_util-trans"/>
</dbReference>
<reference evidence="4 5" key="1">
    <citation type="submission" date="2018-12" db="EMBL/GenBank/DDBJ databases">
        <authorList>
            <consortium name="Pathogen Informatics"/>
        </authorList>
    </citation>
    <scope>NUCLEOTIDE SEQUENCE [LARGE SCALE GENOMIC DNA]</scope>
    <source>
        <strain evidence="4 5">NCTC11923</strain>
    </source>
</reference>
<evidence type="ECO:0000259" key="3">
    <source>
        <dbReference type="Pfam" id="PF00156"/>
    </source>
</evidence>
<accession>A0A448KG13</accession>
<feature type="compositionally biased region" description="Basic and acidic residues" evidence="2">
    <location>
        <begin position="292"/>
        <end position="307"/>
    </location>
</feature>
<dbReference type="KEGG" id="asla:NCTC11923_02510"/>
<proteinExistence type="inferred from homology"/>